<feature type="region of interest" description="Disordered" evidence="1">
    <location>
        <begin position="1"/>
        <end position="23"/>
    </location>
</feature>
<evidence type="ECO:0000256" key="1">
    <source>
        <dbReference type="SAM" id="MobiDB-lite"/>
    </source>
</evidence>
<evidence type="ECO:0000313" key="2">
    <source>
        <dbReference type="EMBL" id="KKL29081.1"/>
    </source>
</evidence>
<comment type="caution">
    <text evidence="2">The sequence shown here is derived from an EMBL/GenBank/DDBJ whole genome shotgun (WGS) entry which is preliminary data.</text>
</comment>
<reference evidence="2" key="1">
    <citation type="journal article" date="2015" name="Nature">
        <title>Complex archaea that bridge the gap between prokaryotes and eukaryotes.</title>
        <authorList>
            <person name="Spang A."/>
            <person name="Saw J.H."/>
            <person name="Jorgensen S.L."/>
            <person name="Zaremba-Niedzwiedzka K."/>
            <person name="Martijn J."/>
            <person name="Lind A.E."/>
            <person name="van Eijk R."/>
            <person name="Schleper C."/>
            <person name="Guy L."/>
            <person name="Ettema T.J."/>
        </authorList>
    </citation>
    <scope>NUCLEOTIDE SEQUENCE</scope>
</reference>
<dbReference type="EMBL" id="LAZR01034870">
    <property type="protein sequence ID" value="KKL29081.1"/>
    <property type="molecule type" value="Genomic_DNA"/>
</dbReference>
<name>A0A0F9EGW2_9ZZZZ</name>
<sequence>AQAYGQATAAPEQGSPAEVLVGA</sequence>
<gene>
    <name evidence="2" type="ORF">LCGC14_2368660</name>
</gene>
<protein>
    <submittedName>
        <fullName evidence="2">Uncharacterized protein</fullName>
    </submittedName>
</protein>
<organism evidence="2">
    <name type="scientific">marine sediment metagenome</name>
    <dbReference type="NCBI Taxonomy" id="412755"/>
    <lineage>
        <taxon>unclassified sequences</taxon>
        <taxon>metagenomes</taxon>
        <taxon>ecological metagenomes</taxon>
    </lineage>
</organism>
<proteinExistence type="predicted"/>
<dbReference type="AlphaFoldDB" id="A0A0F9EGW2"/>
<feature type="non-terminal residue" evidence="2">
    <location>
        <position position="1"/>
    </location>
</feature>
<accession>A0A0F9EGW2</accession>